<sequence length="338" mass="37485">MPSVLVDATASPLYNEEAPHTDAPAPERAPPVQPFDFFGLNFLLSKPKAKVEGADFYAFILTHQLLFLVPVAFASYLFYSRYIFSQYTLDIDQTWPFASYLFSVQYIFSQLSYDNGKTFPVYDFGETVRPLIMGLSIGTLVLLALCCWPFFKRMSVLAPRSGAQFPHRKAGWQLTTHIIQLILLSSLLPFLPWFDVFLSEILYKIAENFHIIDEWVYGVVAALFPIGVVGLRVLLFGLVTRFLGLYAISGENATALAMAWGTVYSDTMRCVAVPFLSVVALSATSLSLLWLFGLAGAFCMIVVLIRLVLSLFVAAPAKTQGPSRGCRLSAACGEQSYV</sequence>
<keyword evidence="1" id="KW-0472">Membrane</keyword>
<accession>A0A0G4G1R7</accession>
<proteinExistence type="predicted"/>
<gene>
    <name evidence="2" type="ORF">Vbra_16728</name>
</gene>
<protein>
    <submittedName>
        <fullName evidence="2">Uncharacterized protein</fullName>
    </submittedName>
</protein>
<dbReference type="InParanoid" id="A0A0G4G1R7"/>
<organism evidence="2 3">
    <name type="scientific">Vitrella brassicaformis (strain CCMP3155)</name>
    <dbReference type="NCBI Taxonomy" id="1169540"/>
    <lineage>
        <taxon>Eukaryota</taxon>
        <taxon>Sar</taxon>
        <taxon>Alveolata</taxon>
        <taxon>Colpodellida</taxon>
        <taxon>Vitrellaceae</taxon>
        <taxon>Vitrella</taxon>
    </lineage>
</organism>
<dbReference type="PhylomeDB" id="A0A0G4G1R7"/>
<dbReference type="Proteomes" id="UP000041254">
    <property type="component" value="Unassembled WGS sequence"/>
</dbReference>
<feature type="transmembrane region" description="Helical" evidence="1">
    <location>
        <begin position="56"/>
        <end position="79"/>
    </location>
</feature>
<feature type="transmembrane region" description="Helical" evidence="1">
    <location>
        <begin position="131"/>
        <end position="151"/>
    </location>
</feature>
<dbReference type="VEuPathDB" id="CryptoDB:Vbra_16728"/>
<keyword evidence="1" id="KW-1133">Transmembrane helix</keyword>
<evidence type="ECO:0000313" key="3">
    <source>
        <dbReference type="Proteomes" id="UP000041254"/>
    </source>
</evidence>
<evidence type="ECO:0000313" key="2">
    <source>
        <dbReference type="EMBL" id="CEM21900.1"/>
    </source>
</evidence>
<dbReference type="EMBL" id="CDMY01000545">
    <property type="protein sequence ID" value="CEM21900.1"/>
    <property type="molecule type" value="Genomic_DNA"/>
</dbReference>
<dbReference type="AlphaFoldDB" id="A0A0G4G1R7"/>
<feature type="transmembrane region" description="Helical" evidence="1">
    <location>
        <begin position="275"/>
        <end position="308"/>
    </location>
</feature>
<feature type="transmembrane region" description="Helical" evidence="1">
    <location>
        <begin position="242"/>
        <end position="263"/>
    </location>
</feature>
<feature type="transmembrane region" description="Helical" evidence="1">
    <location>
        <begin position="172"/>
        <end position="194"/>
    </location>
</feature>
<keyword evidence="3" id="KW-1185">Reference proteome</keyword>
<reference evidence="2 3" key="1">
    <citation type="submission" date="2014-11" db="EMBL/GenBank/DDBJ databases">
        <authorList>
            <person name="Zhu J."/>
            <person name="Qi W."/>
            <person name="Song R."/>
        </authorList>
    </citation>
    <scope>NUCLEOTIDE SEQUENCE [LARGE SCALE GENOMIC DNA]</scope>
</reference>
<keyword evidence="1" id="KW-0812">Transmembrane</keyword>
<feature type="transmembrane region" description="Helical" evidence="1">
    <location>
        <begin position="214"/>
        <end position="235"/>
    </location>
</feature>
<name>A0A0G4G1R7_VITBC</name>
<evidence type="ECO:0000256" key="1">
    <source>
        <dbReference type="SAM" id="Phobius"/>
    </source>
</evidence>